<proteinExistence type="inferred from homology"/>
<evidence type="ECO:0000313" key="4">
    <source>
        <dbReference type="Proteomes" id="UP000264353"/>
    </source>
</evidence>
<reference evidence="3 4" key="1">
    <citation type="submission" date="2018-06" db="EMBL/GenBank/DDBJ databases">
        <title>WGS assembly of Brassica rapa FPsc.</title>
        <authorList>
            <person name="Bowman J."/>
            <person name="Kohchi T."/>
            <person name="Yamato K."/>
            <person name="Jenkins J."/>
            <person name="Shu S."/>
            <person name="Ishizaki K."/>
            <person name="Yamaoka S."/>
            <person name="Nishihama R."/>
            <person name="Nakamura Y."/>
            <person name="Berger F."/>
            <person name="Adam C."/>
            <person name="Aki S."/>
            <person name="Althoff F."/>
            <person name="Araki T."/>
            <person name="Arteaga-Vazquez M."/>
            <person name="Balasubrmanian S."/>
            <person name="Bauer D."/>
            <person name="Boehm C."/>
            <person name="Briginshaw L."/>
            <person name="Caballero-Perez J."/>
            <person name="Catarino B."/>
            <person name="Chen F."/>
            <person name="Chiyoda S."/>
            <person name="Chovatia M."/>
            <person name="Davies K."/>
            <person name="Delmans M."/>
            <person name="Demura T."/>
            <person name="Dierschke T."/>
            <person name="Dolan L."/>
            <person name="Dorantes-Acosta A."/>
            <person name="Eklund D."/>
            <person name="Florent S."/>
            <person name="Flores-Sandoval E."/>
            <person name="Fujiyama A."/>
            <person name="Fukuzawa H."/>
            <person name="Galik B."/>
            <person name="Grimanelli D."/>
            <person name="Grimwood J."/>
            <person name="Grossniklaus U."/>
            <person name="Hamada T."/>
            <person name="Haseloff J."/>
            <person name="Hetherington A."/>
            <person name="Higo A."/>
            <person name="Hirakawa Y."/>
            <person name="Hundley H."/>
            <person name="Ikeda Y."/>
            <person name="Inoue K."/>
            <person name="Inoue S."/>
            <person name="Ishida S."/>
            <person name="Jia Q."/>
            <person name="Kakita M."/>
            <person name="Kanazawa T."/>
            <person name="Kawai Y."/>
            <person name="Kawashima T."/>
            <person name="Kennedy M."/>
            <person name="Kinose K."/>
            <person name="Kinoshita T."/>
            <person name="Kohara Y."/>
            <person name="Koide E."/>
            <person name="Komatsu K."/>
            <person name="Kopischke S."/>
            <person name="Kubo M."/>
            <person name="Kyozuka J."/>
            <person name="Lagercrantz U."/>
            <person name="Lin S."/>
            <person name="Lindquist E."/>
            <person name="Lipzen A."/>
            <person name="Lu C."/>
            <person name="Luna E."/>
            <person name="Martienssen R."/>
            <person name="Minamino N."/>
            <person name="Mizutani M."/>
            <person name="Mizutani M."/>
            <person name="Mochizuki N."/>
            <person name="Monte I."/>
            <person name="Mosher R."/>
            <person name="Nagasaki H."/>
            <person name="Nakagami H."/>
            <person name="Naramoto S."/>
            <person name="Nishitani K."/>
            <person name="Ohtani M."/>
            <person name="Okamoto T."/>
            <person name="Okumura M."/>
            <person name="Phillips J."/>
            <person name="Pollak B."/>
            <person name="Reinders A."/>
            <person name="Roevekamp M."/>
            <person name="Sano R."/>
            <person name="Sawa S."/>
            <person name="Schmid M."/>
            <person name="Shirakawa M."/>
            <person name="Solano R."/>
            <person name="Spunde A."/>
            <person name="Suetsugu N."/>
            <person name="Sugano S."/>
            <person name="Sugiyama A."/>
            <person name="Sun R."/>
            <person name="Suzuki Y."/>
            <person name="Takenaka M."/>
            <person name="Takezawa D."/>
            <person name="Tomogane H."/>
            <person name="Tsuzuki M."/>
            <person name="Ueda T."/>
            <person name="Umeda M."/>
            <person name="Ward J."/>
            <person name="Watanabe Y."/>
            <person name="Yazaki K."/>
            <person name="Yokoyama R."/>
            <person name="Yoshitake Y."/>
            <person name="Yotsui I."/>
            <person name="Zachgo S."/>
            <person name="Schmutz J."/>
        </authorList>
    </citation>
    <scope>NUCLEOTIDE SEQUENCE [LARGE SCALE GENOMIC DNA]</scope>
    <source>
        <strain evidence="4">cv. B-3</strain>
    </source>
</reference>
<keyword evidence="2" id="KW-0812">Transmembrane</keyword>
<evidence type="ECO:0000313" key="3">
    <source>
        <dbReference type="EMBL" id="RID54016.1"/>
    </source>
</evidence>
<sequence length="82" mass="9178">MSYPNFLDVMQYLADSDQLEMVVDKLNPSSPPEVQANAAKTLCAITRNAPSALATKLSIIGFVIFDLVIFEFHWFLRICAIL</sequence>
<dbReference type="InterPro" id="IPR016024">
    <property type="entry name" value="ARM-type_fold"/>
</dbReference>
<dbReference type="SUPFAM" id="SSF48371">
    <property type="entry name" value="ARM repeat"/>
    <property type="match status" value="1"/>
</dbReference>
<dbReference type="AlphaFoldDB" id="A0A397YT66"/>
<dbReference type="Proteomes" id="UP000264353">
    <property type="component" value="Chromosome A7"/>
</dbReference>
<evidence type="ECO:0000256" key="1">
    <source>
        <dbReference type="ARBA" id="ARBA00006180"/>
    </source>
</evidence>
<protein>
    <submittedName>
        <fullName evidence="3">Uncharacterized protein</fullName>
    </submittedName>
</protein>
<dbReference type="GO" id="GO:0019903">
    <property type="term" value="F:protein phosphatase binding"/>
    <property type="evidence" value="ECO:0007669"/>
    <property type="project" value="InterPro"/>
</dbReference>
<organism evidence="3 4">
    <name type="scientific">Brassica campestris</name>
    <name type="common">Field mustard</name>
    <dbReference type="NCBI Taxonomy" id="3711"/>
    <lineage>
        <taxon>Eukaryota</taxon>
        <taxon>Viridiplantae</taxon>
        <taxon>Streptophyta</taxon>
        <taxon>Embryophyta</taxon>
        <taxon>Tracheophyta</taxon>
        <taxon>Spermatophyta</taxon>
        <taxon>Magnoliopsida</taxon>
        <taxon>eudicotyledons</taxon>
        <taxon>Gunneridae</taxon>
        <taxon>Pentapetalae</taxon>
        <taxon>rosids</taxon>
        <taxon>malvids</taxon>
        <taxon>Brassicales</taxon>
        <taxon>Brassicaceae</taxon>
        <taxon>Brassiceae</taxon>
        <taxon>Brassica</taxon>
    </lineage>
</organism>
<accession>A0A397YT66</accession>
<keyword evidence="2" id="KW-0472">Membrane</keyword>
<dbReference type="EMBL" id="CM010634">
    <property type="protein sequence ID" value="RID54016.1"/>
    <property type="molecule type" value="Genomic_DNA"/>
</dbReference>
<feature type="transmembrane region" description="Helical" evidence="2">
    <location>
        <begin position="57"/>
        <end position="76"/>
    </location>
</feature>
<dbReference type="PANTHER" id="PTHR12634">
    <property type="entry name" value="SIT4 YEAST -ASSOCIATING PROTEIN-RELATED"/>
    <property type="match status" value="1"/>
</dbReference>
<name>A0A397YT66_BRACM</name>
<keyword evidence="2" id="KW-1133">Transmembrane helix</keyword>
<comment type="similarity">
    <text evidence="1">Belongs to the SAPS family.</text>
</comment>
<dbReference type="InterPro" id="IPR007587">
    <property type="entry name" value="SAPS"/>
</dbReference>
<gene>
    <name evidence="3" type="ORF">BRARA_G01370</name>
</gene>
<evidence type="ECO:0000256" key="2">
    <source>
        <dbReference type="SAM" id="Phobius"/>
    </source>
</evidence>
<dbReference type="PANTHER" id="PTHR12634:SF21">
    <property type="entry name" value="SIT4 PHOSPHATASE-ASSOCIATED FAMILY PROTEIN"/>
    <property type="match status" value="1"/>
</dbReference>